<dbReference type="SUPFAM" id="SSF56436">
    <property type="entry name" value="C-type lectin-like"/>
    <property type="match status" value="1"/>
</dbReference>
<dbReference type="InterPro" id="IPR016187">
    <property type="entry name" value="CTDL_fold"/>
</dbReference>
<dbReference type="Pfam" id="PF03781">
    <property type="entry name" value="FGE-sulfatase"/>
    <property type="match status" value="1"/>
</dbReference>
<dbReference type="RefSeq" id="WP_263071872.1">
    <property type="nucleotide sequence ID" value="NZ_JAOUSF010000001.1"/>
</dbReference>
<dbReference type="PANTHER" id="PTHR23150">
    <property type="entry name" value="SULFATASE MODIFYING FACTOR 1, 2"/>
    <property type="match status" value="1"/>
</dbReference>
<dbReference type="PANTHER" id="PTHR23150:SF19">
    <property type="entry name" value="FORMYLGLYCINE-GENERATING ENZYME"/>
    <property type="match status" value="1"/>
</dbReference>
<evidence type="ECO:0000313" key="2">
    <source>
        <dbReference type="EMBL" id="MCU9612688.1"/>
    </source>
</evidence>
<accession>A0AAE3LSF7</accession>
<dbReference type="InterPro" id="IPR051043">
    <property type="entry name" value="Sulfatase_Mod_Factor_Kinase"/>
</dbReference>
<dbReference type="Gene3D" id="3.90.1580.10">
    <property type="entry name" value="paralog of FGE (formylglycine-generating enzyme)"/>
    <property type="match status" value="1"/>
</dbReference>
<evidence type="ECO:0000313" key="3">
    <source>
        <dbReference type="Proteomes" id="UP001209318"/>
    </source>
</evidence>
<sequence length="328" mass="37068">MSQECCKPASKNITIPNSNDCCIPKNERNSNQMKSVFDSATISKANLENMIYLEGGSYSMGDHFNEGFQKDSEGPVTVVTVEPFYIDTFAVTNAQFQKFVEETGYITESEKYGWSYVFHLLLPEKLKRNSPAPSQTPWWLAVEKACWHMPEGPGSSTIGRENHPVIHISWNDAIAYCKWSGKRLPTEIEWEFAARGGLDGNRYPWGDELTPNGIHKCNIWQGTFPIKNSKADGYISTAPVDSFEANNYGIYNLAGNVWEWCQNDFHEKFAPPKQSLQFEPPHIFKTMRGGSYLCHDSYCNRYRVSARTSNTVESATGNIGFRCVMNGV</sequence>
<dbReference type="InterPro" id="IPR005532">
    <property type="entry name" value="SUMF_dom"/>
</dbReference>
<evidence type="ECO:0000259" key="1">
    <source>
        <dbReference type="Pfam" id="PF03781"/>
    </source>
</evidence>
<dbReference type="InterPro" id="IPR042095">
    <property type="entry name" value="SUMF_sf"/>
</dbReference>
<keyword evidence="3" id="KW-1185">Reference proteome</keyword>
<dbReference type="GO" id="GO:0120147">
    <property type="term" value="F:formylglycine-generating oxidase activity"/>
    <property type="evidence" value="ECO:0007669"/>
    <property type="project" value="TreeGrafter"/>
</dbReference>
<reference evidence="2" key="1">
    <citation type="submission" date="2022-10" db="EMBL/GenBank/DDBJ databases">
        <title>Description of Fervidibacillus gen. nov. in the family Fervidibacillaceae fam. nov. with two species, Fervidibacillus albus sp. nov., and Fervidibacillus halotolerans sp. nov., isolated from tidal flat sediments.</title>
        <authorList>
            <person name="Kwon K.K."/>
            <person name="Yang S.-H."/>
        </authorList>
    </citation>
    <scope>NUCLEOTIDE SEQUENCE</scope>
    <source>
        <strain evidence="2">JCM 19140</strain>
    </source>
</reference>
<proteinExistence type="predicted"/>
<feature type="domain" description="Sulfatase-modifying factor enzyme-like" evidence="1">
    <location>
        <begin position="47"/>
        <end position="324"/>
    </location>
</feature>
<protein>
    <submittedName>
        <fullName evidence="2">Formylglycine-generating enzyme family protein</fullName>
    </submittedName>
</protein>
<dbReference type="EMBL" id="JAOUSF010000001">
    <property type="protein sequence ID" value="MCU9612688.1"/>
    <property type="molecule type" value="Genomic_DNA"/>
</dbReference>
<gene>
    <name evidence="2" type="ORF">OEV98_03800</name>
</gene>
<organism evidence="2 3">
    <name type="scientific">Perspicuibacillus lycopersici</name>
    <dbReference type="NCBI Taxonomy" id="1325689"/>
    <lineage>
        <taxon>Bacteria</taxon>
        <taxon>Bacillati</taxon>
        <taxon>Bacillota</taxon>
        <taxon>Bacilli</taxon>
        <taxon>Bacillales</taxon>
        <taxon>Bacillaceae</taxon>
        <taxon>Perspicuibacillus</taxon>
    </lineage>
</organism>
<dbReference type="Proteomes" id="UP001209318">
    <property type="component" value="Unassembled WGS sequence"/>
</dbReference>
<comment type="caution">
    <text evidence="2">The sequence shown here is derived from an EMBL/GenBank/DDBJ whole genome shotgun (WGS) entry which is preliminary data.</text>
</comment>
<dbReference type="AlphaFoldDB" id="A0AAE3LSF7"/>
<name>A0AAE3LSF7_9BACI</name>